<dbReference type="InterPro" id="IPR003337">
    <property type="entry name" value="Trehalose_PPase"/>
</dbReference>
<organism evidence="5 6">
    <name type="scientific">Escallonia rubra</name>
    <dbReference type="NCBI Taxonomy" id="112253"/>
    <lineage>
        <taxon>Eukaryota</taxon>
        <taxon>Viridiplantae</taxon>
        <taxon>Streptophyta</taxon>
        <taxon>Embryophyta</taxon>
        <taxon>Tracheophyta</taxon>
        <taxon>Spermatophyta</taxon>
        <taxon>Magnoliopsida</taxon>
        <taxon>eudicotyledons</taxon>
        <taxon>Gunneridae</taxon>
        <taxon>Pentapetalae</taxon>
        <taxon>asterids</taxon>
        <taxon>campanulids</taxon>
        <taxon>Escalloniales</taxon>
        <taxon>Escalloniaceae</taxon>
        <taxon>Escallonia</taxon>
    </lineage>
</organism>
<protein>
    <recommendedName>
        <fullName evidence="4">ALOG domain-containing protein</fullName>
    </recommendedName>
</protein>
<dbReference type="Gene3D" id="3.40.50.2000">
    <property type="entry name" value="Glycogen Phosphorylase B"/>
    <property type="match status" value="1"/>
</dbReference>
<dbReference type="InterPro" id="IPR036412">
    <property type="entry name" value="HAD-like_sf"/>
</dbReference>
<dbReference type="FunFam" id="3.40.50.1000:FF:000054">
    <property type="entry name" value="alpha,alpha-trehalose-phosphate synthase [UDP-forming] 6"/>
    <property type="match status" value="1"/>
</dbReference>
<dbReference type="SUPFAM" id="SSF53756">
    <property type="entry name" value="UDP-Glycosyltransferase/glycogen phosphorylase"/>
    <property type="match status" value="1"/>
</dbReference>
<dbReference type="Pfam" id="PF00982">
    <property type="entry name" value="Glyco_transf_20"/>
    <property type="match status" value="1"/>
</dbReference>
<dbReference type="AlphaFoldDB" id="A0AA88RMA3"/>
<dbReference type="InterPro" id="IPR001830">
    <property type="entry name" value="Glyco_trans_20"/>
</dbReference>
<comment type="caution">
    <text evidence="5">The sequence shown here is derived from an EMBL/GenBank/DDBJ whole genome shotgun (WGS) entry which is preliminary data.</text>
</comment>
<proteinExistence type="inferred from homology"/>
<dbReference type="SUPFAM" id="SSF56784">
    <property type="entry name" value="HAD-like"/>
    <property type="match status" value="1"/>
</dbReference>
<keyword evidence="6" id="KW-1185">Reference proteome</keyword>
<evidence type="ECO:0000256" key="1">
    <source>
        <dbReference type="ARBA" id="ARBA00005409"/>
    </source>
</evidence>
<dbReference type="GO" id="GO:0005992">
    <property type="term" value="P:trehalose biosynthetic process"/>
    <property type="evidence" value="ECO:0007669"/>
    <property type="project" value="InterPro"/>
</dbReference>
<dbReference type="Pfam" id="PF04852">
    <property type="entry name" value="ALOG_dom"/>
    <property type="match status" value="1"/>
</dbReference>
<reference evidence="5" key="1">
    <citation type="submission" date="2022-12" db="EMBL/GenBank/DDBJ databases">
        <title>Draft genome assemblies for two species of Escallonia (Escalloniales).</title>
        <authorList>
            <person name="Chanderbali A."/>
            <person name="Dervinis C."/>
            <person name="Anghel I."/>
            <person name="Soltis D."/>
            <person name="Soltis P."/>
            <person name="Zapata F."/>
        </authorList>
    </citation>
    <scope>NUCLEOTIDE SEQUENCE</scope>
    <source>
        <strain evidence="5">UCBG92.1500</strain>
        <tissue evidence="5">Leaf</tissue>
    </source>
</reference>
<feature type="domain" description="ALOG" evidence="4">
    <location>
        <begin position="1"/>
        <end position="35"/>
    </location>
</feature>
<keyword evidence="3" id="KW-0808">Transferase</keyword>
<dbReference type="FunFam" id="3.40.50.2000:FF:000010">
    <property type="entry name" value="Alpha,alpha-trehalose-phosphate synthase"/>
    <property type="match status" value="1"/>
</dbReference>
<dbReference type="Proteomes" id="UP001187471">
    <property type="component" value="Unassembled WGS sequence"/>
</dbReference>
<dbReference type="Pfam" id="PF02358">
    <property type="entry name" value="Trehalose_PPase"/>
    <property type="match status" value="1"/>
</dbReference>
<evidence type="ECO:0000256" key="3">
    <source>
        <dbReference type="ARBA" id="ARBA00022679"/>
    </source>
</evidence>
<keyword evidence="2" id="KW-0328">Glycosyltransferase</keyword>
<dbReference type="PROSITE" id="PS51697">
    <property type="entry name" value="ALOG"/>
    <property type="match status" value="1"/>
</dbReference>
<feature type="non-terminal residue" evidence="5">
    <location>
        <position position="342"/>
    </location>
</feature>
<name>A0AA88RMA3_9ASTE</name>
<accession>A0AA88RMA3</accession>
<dbReference type="InterPro" id="IPR023214">
    <property type="entry name" value="HAD_sf"/>
</dbReference>
<dbReference type="GO" id="GO:0005829">
    <property type="term" value="C:cytosol"/>
    <property type="evidence" value="ECO:0007669"/>
    <property type="project" value="TreeGrafter"/>
</dbReference>
<dbReference type="PANTHER" id="PTHR10788">
    <property type="entry name" value="TREHALOSE-6-PHOSPHATE SYNTHASE"/>
    <property type="match status" value="1"/>
</dbReference>
<evidence type="ECO:0000259" key="4">
    <source>
        <dbReference type="PROSITE" id="PS51697"/>
    </source>
</evidence>
<dbReference type="PANTHER" id="PTHR10788:SF14">
    <property type="entry name" value="ALPHA,ALPHA-TREHALOSE-PHOSPHATE SYNTHASE [UDP-FORMING] 9-RELATED"/>
    <property type="match status" value="1"/>
</dbReference>
<sequence>YLCNHRPSLFLSRCSGAHVFKFLRYLDQFGKTKVHDQFEKTKPVILIDRPVGRSKKSAYYAVAECCIVNAVRDGMNLVPYKYVVCRQGTPQLDEAMGVKMDCPRTSMLVMSEFIGCSPSLSETIRVNPWDIDAVAEALNSAITMLESEKQLRHEKHFRYVSSHDIAYWARSFGIGFGLGFRVLSLSPSFRKLSTDYIVSAYKRTTRRAIFLDYDGTVVPQSSIIKVPSPEVITVLNTLCNDPKNTVFIVSRRGRSSLSEWLAPCKGLWNRSSDLKSIPATDLDWKEIVEPVMKFYTEATDGSNIETKESAVVWHHQDTDPDFGSFQAKELLDHLENIDDHKI</sequence>
<dbReference type="GO" id="GO:0016757">
    <property type="term" value="F:glycosyltransferase activity"/>
    <property type="evidence" value="ECO:0007669"/>
    <property type="project" value="UniProtKB-KW"/>
</dbReference>
<gene>
    <name evidence="5" type="ORF">RJ640_027911</name>
</gene>
<evidence type="ECO:0000256" key="2">
    <source>
        <dbReference type="ARBA" id="ARBA00022676"/>
    </source>
</evidence>
<dbReference type="GO" id="GO:0004805">
    <property type="term" value="F:trehalose-phosphatase activity"/>
    <property type="evidence" value="ECO:0007669"/>
    <property type="project" value="TreeGrafter"/>
</dbReference>
<dbReference type="EMBL" id="JAVXUO010000395">
    <property type="protein sequence ID" value="KAK2992598.1"/>
    <property type="molecule type" value="Genomic_DNA"/>
</dbReference>
<evidence type="ECO:0000313" key="5">
    <source>
        <dbReference type="EMBL" id="KAK2992598.1"/>
    </source>
</evidence>
<comment type="similarity">
    <text evidence="1">In the N-terminal section; belongs to the glycosyltransferase 20 family.</text>
</comment>
<dbReference type="InterPro" id="IPR006936">
    <property type="entry name" value="ALOG_dom"/>
</dbReference>
<evidence type="ECO:0000313" key="6">
    <source>
        <dbReference type="Proteomes" id="UP001187471"/>
    </source>
</evidence>
<dbReference type="Gene3D" id="3.40.50.1000">
    <property type="entry name" value="HAD superfamily/HAD-like"/>
    <property type="match status" value="1"/>
</dbReference>